<dbReference type="EMBL" id="JBBPBM010000036">
    <property type="protein sequence ID" value="KAK8529159.1"/>
    <property type="molecule type" value="Genomic_DNA"/>
</dbReference>
<organism evidence="1 2">
    <name type="scientific">Hibiscus sabdariffa</name>
    <name type="common">roselle</name>
    <dbReference type="NCBI Taxonomy" id="183260"/>
    <lineage>
        <taxon>Eukaryota</taxon>
        <taxon>Viridiplantae</taxon>
        <taxon>Streptophyta</taxon>
        <taxon>Embryophyta</taxon>
        <taxon>Tracheophyta</taxon>
        <taxon>Spermatophyta</taxon>
        <taxon>Magnoliopsida</taxon>
        <taxon>eudicotyledons</taxon>
        <taxon>Gunneridae</taxon>
        <taxon>Pentapetalae</taxon>
        <taxon>rosids</taxon>
        <taxon>malvids</taxon>
        <taxon>Malvales</taxon>
        <taxon>Malvaceae</taxon>
        <taxon>Malvoideae</taxon>
        <taxon>Hibiscus</taxon>
    </lineage>
</organism>
<dbReference type="Gene3D" id="3.40.50.790">
    <property type="match status" value="1"/>
</dbReference>
<dbReference type="InterPro" id="IPR016095">
    <property type="entry name" value="Ribosomal_uL1_3-a/b-sand"/>
</dbReference>
<evidence type="ECO:0000313" key="2">
    <source>
        <dbReference type="Proteomes" id="UP001472677"/>
    </source>
</evidence>
<keyword evidence="2" id="KW-1185">Reference proteome</keyword>
<protein>
    <submittedName>
        <fullName evidence="1">Uncharacterized protein</fullName>
    </submittedName>
</protein>
<comment type="caution">
    <text evidence="1">The sequence shown here is derived from an EMBL/GenBank/DDBJ whole genome shotgun (WGS) entry which is preliminary data.</text>
</comment>
<proteinExistence type="predicted"/>
<reference evidence="1 2" key="1">
    <citation type="journal article" date="2024" name="G3 (Bethesda)">
        <title>Genome assembly of Hibiscus sabdariffa L. provides insights into metabolisms of medicinal natural products.</title>
        <authorList>
            <person name="Kim T."/>
        </authorList>
    </citation>
    <scope>NUCLEOTIDE SEQUENCE [LARGE SCALE GENOMIC DNA]</scope>
    <source>
        <strain evidence="1">TK-2024</strain>
        <tissue evidence="1">Old leaves</tissue>
    </source>
</reference>
<dbReference type="Proteomes" id="UP001472677">
    <property type="component" value="Unassembled WGS sequence"/>
</dbReference>
<evidence type="ECO:0000313" key="1">
    <source>
        <dbReference type="EMBL" id="KAK8529159.1"/>
    </source>
</evidence>
<sequence length="77" mass="8583">MEEGTCRRSSVIPALSSVAYHHRPPFEATATPKSNKDADEDLLPLVLDVLNEAEKIGLDYMDVEALKKLNKNKKENS</sequence>
<gene>
    <name evidence="1" type="ORF">V6N12_059948</name>
</gene>
<name>A0ABR2D316_9ROSI</name>
<accession>A0ABR2D316</accession>